<feature type="transmembrane region" description="Helical" evidence="6">
    <location>
        <begin position="220"/>
        <end position="240"/>
    </location>
</feature>
<keyword evidence="3 6" id="KW-0812">Transmembrane</keyword>
<evidence type="ECO:0000256" key="3">
    <source>
        <dbReference type="ARBA" id="ARBA00022692"/>
    </source>
</evidence>
<feature type="transmembrane region" description="Helical" evidence="6">
    <location>
        <begin position="275"/>
        <end position="293"/>
    </location>
</feature>
<evidence type="ECO:0000256" key="4">
    <source>
        <dbReference type="ARBA" id="ARBA00022989"/>
    </source>
</evidence>
<dbReference type="Pfam" id="PF00892">
    <property type="entry name" value="EamA"/>
    <property type="match status" value="2"/>
</dbReference>
<dbReference type="RefSeq" id="WP_109533077.1">
    <property type="nucleotide sequence ID" value="NZ_QEYD01000005.1"/>
</dbReference>
<dbReference type="PROSITE" id="PS51257">
    <property type="entry name" value="PROKAR_LIPOPROTEIN"/>
    <property type="match status" value="1"/>
</dbReference>
<comment type="similarity">
    <text evidence="2">Belongs to the drug/metabolite transporter (DMT) superfamily. 10 TMS drug/metabolite exporter (DME) (TC 2.A.7.3) family.</text>
</comment>
<dbReference type="OrthoDB" id="9812899at2"/>
<dbReference type="GO" id="GO:0016020">
    <property type="term" value="C:membrane"/>
    <property type="evidence" value="ECO:0007669"/>
    <property type="project" value="UniProtKB-SubCell"/>
</dbReference>
<dbReference type="Proteomes" id="UP000244940">
    <property type="component" value="Unassembled WGS sequence"/>
</dbReference>
<feature type="transmembrane region" description="Helical" evidence="6">
    <location>
        <begin position="48"/>
        <end position="64"/>
    </location>
</feature>
<proteinExistence type="inferred from homology"/>
<evidence type="ECO:0000313" key="9">
    <source>
        <dbReference type="Proteomes" id="UP000244940"/>
    </source>
</evidence>
<dbReference type="InterPro" id="IPR000620">
    <property type="entry name" value="EamA_dom"/>
</dbReference>
<keyword evidence="5 6" id="KW-0472">Membrane</keyword>
<dbReference type="InterPro" id="IPR037185">
    <property type="entry name" value="EmrE-like"/>
</dbReference>
<feature type="domain" description="EamA" evidence="7">
    <location>
        <begin position="8"/>
        <end position="152"/>
    </location>
</feature>
<comment type="subcellular location">
    <subcellularLocation>
        <location evidence="1">Membrane</location>
        <topology evidence="1">Multi-pass membrane protein</topology>
    </subcellularLocation>
</comment>
<protein>
    <recommendedName>
        <fullName evidence="7">EamA domain-containing protein</fullName>
    </recommendedName>
</protein>
<dbReference type="EMBL" id="QEYD01000005">
    <property type="protein sequence ID" value="PWE29028.1"/>
    <property type="molecule type" value="Genomic_DNA"/>
</dbReference>
<evidence type="ECO:0000256" key="1">
    <source>
        <dbReference type="ARBA" id="ARBA00004141"/>
    </source>
</evidence>
<dbReference type="PANTHER" id="PTHR22911:SF6">
    <property type="entry name" value="SOLUTE CARRIER FAMILY 35 MEMBER G1"/>
    <property type="match status" value="1"/>
</dbReference>
<evidence type="ECO:0000259" key="7">
    <source>
        <dbReference type="Pfam" id="PF00892"/>
    </source>
</evidence>
<organism evidence="8 9">
    <name type="scientific">Pararhodobacter marinus</name>
    <dbReference type="NCBI Taxonomy" id="2184063"/>
    <lineage>
        <taxon>Bacteria</taxon>
        <taxon>Pseudomonadati</taxon>
        <taxon>Pseudomonadota</taxon>
        <taxon>Alphaproteobacteria</taxon>
        <taxon>Rhodobacterales</taxon>
        <taxon>Paracoccaceae</taxon>
        <taxon>Pararhodobacter</taxon>
    </lineage>
</organism>
<keyword evidence="4 6" id="KW-1133">Transmembrane helix</keyword>
<evidence type="ECO:0000313" key="8">
    <source>
        <dbReference type="EMBL" id="PWE29028.1"/>
    </source>
</evidence>
<gene>
    <name evidence="8" type="ORF">C4N9_09430</name>
</gene>
<dbReference type="PANTHER" id="PTHR22911">
    <property type="entry name" value="ACYL-MALONYL CONDENSING ENZYME-RELATED"/>
    <property type="match status" value="1"/>
</dbReference>
<feature type="transmembrane region" description="Helical" evidence="6">
    <location>
        <begin position="136"/>
        <end position="152"/>
    </location>
</feature>
<feature type="transmembrane region" description="Helical" evidence="6">
    <location>
        <begin position="111"/>
        <end position="129"/>
    </location>
</feature>
<sequence length="312" mass="32987">MRSTLLAAVFAMLGCTMLVAGTTLIAKALGSGALGQQVHPLMISQSRFLWGFIAVALFLGLRRATGRQPWRQSADTPRPHYRRHLIRTMLGYTGGGLMFAASAHLPLADANALSFTSPVATMAFAILVLGERVGPWRWAAACIAMAGAAILLRPGAGVIQPAALLALGAAVCMGIENIFIKRLATSEPFGRTMLINNAMGMGISAVIATPVLTWPESPQVWAALVGIGVVMVSAQILLLTANRLADVSFVAPFFYITLVWAAFYDIAVFGLWPDAVSITGACIVVAGGLLMTWREVRAGRRTLPGATGNALR</sequence>
<keyword evidence="9" id="KW-1185">Reference proteome</keyword>
<accession>A0A2U2CAU9</accession>
<dbReference type="AlphaFoldDB" id="A0A2U2CAU9"/>
<feature type="transmembrane region" description="Helical" evidence="6">
    <location>
        <begin position="247"/>
        <end position="269"/>
    </location>
</feature>
<name>A0A2U2CAU9_9RHOB</name>
<evidence type="ECO:0000256" key="5">
    <source>
        <dbReference type="ARBA" id="ARBA00023136"/>
    </source>
</evidence>
<feature type="transmembrane region" description="Helical" evidence="6">
    <location>
        <begin position="85"/>
        <end position="105"/>
    </location>
</feature>
<dbReference type="SUPFAM" id="SSF103481">
    <property type="entry name" value="Multidrug resistance efflux transporter EmrE"/>
    <property type="match status" value="2"/>
</dbReference>
<dbReference type="GeneID" id="94365110"/>
<feature type="transmembrane region" description="Helical" evidence="6">
    <location>
        <begin position="158"/>
        <end position="180"/>
    </location>
</feature>
<feature type="domain" description="EamA" evidence="7">
    <location>
        <begin position="162"/>
        <end position="292"/>
    </location>
</feature>
<evidence type="ECO:0000256" key="2">
    <source>
        <dbReference type="ARBA" id="ARBA00009853"/>
    </source>
</evidence>
<reference evidence="8 9" key="1">
    <citation type="submission" date="2018-05" db="EMBL/GenBank/DDBJ databases">
        <title>Pararhodobacter marina sp. nov., isolated from deep-sea water of the Indian Ocean.</title>
        <authorList>
            <person name="Lai Q.Sr."/>
            <person name="Liu X."/>
            <person name="Shao Z."/>
        </authorList>
    </citation>
    <scope>NUCLEOTIDE SEQUENCE [LARGE SCALE GENOMIC DNA]</scope>
    <source>
        <strain evidence="8 9">CIC4N-9</strain>
    </source>
</reference>
<feature type="transmembrane region" description="Helical" evidence="6">
    <location>
        <begin position="192"/>
        <end position="214"/>
    </location>
</feature>
<comment type="caution">
    <text evidence="8">The sequence shown here is derived from an EMBL/GenBank/DDBJ whole genome shotgun (WGS) entry which is preliminary data.</text>
</comment>
<evidence type="ECO:0000256" key="6">
    <source>
        <dbReference type="SAM" id="Phobius"/>
    </source>
</evidence>